<keyword evidence="2" id="KW-1185">Reference proteome</keyword>
<dbReference type="AlphaFoldDB" id="A0A317EYY9"/>
<gene>
    <name evidence="1" type="ORF">DF947_10495</name>
</gene>
<organism evidence="1 2">
    <name type="scientific">Pedobacter paludis</name>
    <dbReference type="NCBI Taxonomy" id="2203212"/>
    <lineage>
        <taxon>Bacteria</taxon>
        <taxon>Pseudomonadati</taxon>
        <taxon>Bacteroidota</taxon>
        <taxon>Sphingobacteriia</taxon>
        <taxon>Sphingobacteriales</taxon>
        <taxon>Sphingobacteriaceae</taxon>
        <taxon>Pedobacter</taxon>
    </lineage>
</organism>
<evidence type="ECO:0000313" key="1">
    <source>
        <dbReference type="EMBL" id="PWS32190.1"/>
    </source>
</evidence>
<dbReference type="Proteomes" id="UP000245391">
    <property type="component" value="Unassembled WGS sequence"/>
</dbReference>
<name>A0A317EYY9_9SPHI</name>
<reference evidence="2" key="1">
    <citation type="submission" date="2018-05" db="EMBL/GenBank/DDBJ databases">
        <title>Pedobacter paludis sp. nov., isolated from wetland soil.</title>
        <authorList>
            <person name="Zhang Y."/>
        </authorList>
    </citation>
    <scope>NUCLEOTIDE SEQUENCE [LARGE SCALE GENOMIC DNA]</scope>
    <source>
        <strain evidence="2">R-8</strain>
    </source>
</reference>
<dbReference type="RefSeq" id="WP_109929637.1">
    <property type="nucleotide sequence ID" value="NZ_QGNY01000003.1"/>
</dbReference>
<proteinExistence type="predicted"/>
<sequence>MEKELLNGIETVAKVLEEKGYKDHYRIAGVGKYAPLREALTTYFSLLDMGYPCATSPLKVFAVLESVSPGDPYSHISIVFDEPKNGILNPSGYILRRMECWEGNQIGLVERKIGSSKELPTAMEAQEMLLKSEAKEKLPKRNKMPRHKI</sequence>
<accession>A0A317EYY9</accession>
<dbReference type="EMBL" id="QGNY01000003">
    <property type="protein sequence ID" value="PWS32190.1"/>
    <property type="molecule type" value="Genomic_DNA"/>
</dbReference>
<evidence type="ECO:0000313" key="2">
    <source>
        <dbReference type="Proteomes" id="UP000245391"/>
    </source>
</evidence>
<comment type="caution">
    <text evidence="1">The sequence shown here is derived from an EMBL/GenBank/DDBJ whole genome shotgun (WGS) entry which is preliminary data.</text>
</comment>
<protein>
    <submittedName>
        <fullName evidence="1">Uncharacterized protein</fullName>
    </submittedName>
</protein>